<dbReference type="STRING" id="396776.A0A0J8S279"/>
<accession>A0A0J8S279</accession>
<dbReference type="OrthoDB" id="9985428at2759"/>
<dbReference type="Pfam" id="PF10021">
    <property type="entry name" value="PARG_cat_microb"/>
    <property type="match status" value="1"/>
</dbReference>
<dbReference type="PANTHER" id="PTHR35596:SF1">
    <property type="entry name" value="MICROBIAL-TYPE PARG CATALYTIC DOMAIN-CONTAINING PROTEIN"/>
    <property type="match status" value="1"/>
</dbReference>
<feature type="region of interest" description="Disordered" evidence="2">
    <location>
        <begin position="347"/>
        <end position="381"/>
    </location>
</feature>
<protein>
    <recommendedName>
        <fullName evidence="3">Microbial-type PARG catalytic domain-containing protein</fullName>
    </recommendedName>
</protein>
<keyword evidence="1" id="KW-0175">Coiled coil</keyword>
<dbReference type="EMBL" id="DS017033">
    <property type="protein sequence ID" value="KMU91262.1"/>
    <property type="molecule type" value="Genomic_DNA"/>
</dbReference>
<reference evidence="5" key="1">
    <citation type="journal article" date="2010" name="Genome Res.">
        <title>Population genomic sequencing of Coccidioides fungi reveals recent hybridization and transposon control.</title>
        <authorList>
            <person name="Neafsey D.E."/>
            <person name="Barker B.M."/>
            <person name="Sharpton T.J."/>
            <person name="Stajich J.E."/>
            <person name="Park D.J."/>
            <person name="Whiston E."/>
            <person name="Hung C.-Y."/>
            <person name="McMahan C."/>
            <person name="White J."/>
            <person name="Sykes S."/>
            <person name="Heiman D."/>
            <person name="Young S."/>
            <person name="Zeng Q."/>
            <person name="Abouelleil A."/>
            <person name="Aftuck L."/>
            <person name="Bessette D."/>
            <person name="Brown A."/>
            <person name="FitzGerald M."/>
            <person name="Lui A."/>
            <person name="Macdonald J.P."/>
            <person name="Priest M."/>
            <person name="Orbach M.J."/>
            <person name="Galgiani J.N."/>
            <person name="Kirkland T.N."/>
            <person name="Cole G.T."/>
            <person name="Birren B.W."/>
            <person name="Henn M.R."/>
            <person name="Taylor J.W."/>
            <person name="Rounsley S.D."/>
        </authorList>
    </citation>
    <scope>NUCLEOTIDE SEQUENCE [LARGE SCALE GENOMIC DNA]</scope>
    <source>
        <strain evidence="5">H538.4</strain>
    </source>
</reference>
<dbReference type="AlphaFoldDB" id="A0A0J8S279"/>
<feature type="coiled-coil region" evidence="1">
    <location>
        <begin position="296"/>
        <end position="323"/>
    </location>
</feature>
<organism evidence="4 5">
    <name type="scientific">Coccidioides immitis H538.4</name>
    <dbReference type="NCBI Taxonomy" id="396776"/>
    <lineage>
        <taxon>Eukaryota</taxon>
        <taxon>Fungi</taxon>
        <taxon>Dikarya</taxon>
        <taxon>Ascomycota</taxon>
        <taxon>Pezizomycotina</taxon>
        <taxon>Eurotiomycetes</taxon>
        <taxon>Eurotiomycetidae</taxon>
        <taxon>Onygenales</taxon>
        <taxon>Onygenaceae</taxon>
        <taxon>Coccidioides</taxon>
    </lineage>
</organism>
<proteinExistence type="predicted"/>
<dbReference type="Proteomes" id="UP000054563">
    <property type="component" value="Unassembled WGS sequence"/>
</dbReference>
<feature type="compositionally biased region" description="Basic and acidic residues" evidence="2">
    <location>
        <begin position="71"/>
        <end position="81"/>
    </location>
</feature>
<dbReference type="InterPro" id="IPR043472">
    <property type="entry name" value="Macro_dom-like"/>
</dbReference>
<feature type="domain" description="Microbial-type PARG catalytic" evidence="3">
    <location>
        <begin position="76"/>
        <end position="153"/>
    </location>
</feature>
<feature type="region of interest" description="Disordered" evidence="2">
    <location>
        <begin position="38"/>
        <end position="85"/>
    </location>
</feature>
<feature type="compositionally biased region" description="Acidic residues" evidence="2">
    <location>
        <begin position="370"/>
        <end position="381"/>
    </location>
</feature>
<dbReference type="PANTHER" id="PTHR35596">
    <property type="entry name" value="DUF2263 DOMAIN-CONTAINING PROTEIN"/>
    <property type="match status" value="1"/>
</dbReference>
<evidence type="ECO:0000313" key="5">
    <source>
        <dbReference type="Proteomes" id="UP000054563"/>
    </source>
</evidence>
<evidence type="ECO:0000256" key="1">
    <source>
        <dbReference type="SAM" id="Coils"/>
    </source>
</evidence>
<dbReference type="VEuPathDB" id="FungiDB:CIHG_09075"/>
<gene>
    <name evidence="4" type="ORF">CIHG_09075</name>
</gene>
<evidence type="ECO:0000313" key="4">
    <source>
        <dbReference type="EMBL" id="KMU91262.1"/>
    </source>
</evidence>
<dbReference type="SUPFAM" id="SSF52949">
    <property type="entry name" value="Macro domain-like"/>
    <property type="match status" value="1"/>
</dbReference>
<evidence type="ECO:0000256" key="2">
    <source>
        <dbReference type="SAM" id="MobiDB-lite"/>
    </source>
</evidence>
<evidence type="ECO:0000259" key="3">
    <source>
        <dbReference type="Pfam" id="PF10021"/>
    </source>
</evidence>
<name>A0A0J8S279_COCIT</name>
<dbReference type="InterPro" id="IPR019261">
    <property type="entry name" value="PARG_cat_microbial"/>
</dbReference>
<dbReference type="Gene3D" id="3.40.220.10">
    <property type="entry name" value="Leucine Aminopeptidase, subunit E, domain 1"/>
    <property type="match status" value="1"/>
</dbReference>
<dbReference type="eggNOG" id="ENOG502S35J">
    <property type="taxonomic scope" value="Eukaryota"/>
</dbReference>
<sequence>MGRLKPSVVLPPQSFRKDARAKQAKAIINRSIPALLASDSRARKGVESTELIVDPPPNEHPLNRRGSKAAPDPEHAPERSNPRISIHAVDTITAALRLHAGAPSSTANGVGILNMASPLRPGGGVLNGATSQEEFLCVRTTLYPSLQESFYRLPEVGGVWTPDVLIFRDGTSEGNNLAKVEEGERSYTHPEEREVVEKKMRAVMRIFQAKRVDRVVLGAWGCGAYGNPVEEIASAWRKVLLNGSGRDTKEKETWDGIEQVVFAVNDINIGRKFAKHFGEELVVEKVVDEEVDHRTIDQNEQAIKELKSRIEGLGAQIPEARTELLRHRLQEILKGLKLQLAGRMMASGYGEQGQPGTSHQGAADSKYEVEREDTEQIETRL</sequence>